<feature type="transmembrane region" description="Helical" evidence="1">
    <location>
        <begin position="86"/>
        <end position="107"/>
    </location>
</feature>
<dbReference type="EMBL" id="FOTG01000007">
    <property type="protein sequence ID" value="SFL31744.1"/>
    <property type="molecule type" value="Genomic_DNA"/>
</dbReference>
<dbReference type="RefSeq" id="WP_039696787.1">
    <property type="nucleotide sequence ID" value="NZ_AUZH01000019.1"/>
</dbReference>
<evidence type="ECO:0000313" key="2">
    <source>
        <dbReference type="EMBL" id="KFN87917.1"/>
    </source>
</evidence>
<feature type="transmembrane region" description="Helical" evidence="1">
    <location>
        <begin position="7"/>
        <end position="26"/>
    </location>
</feature>
<keyword evidence="1" id="KW-0812">Transmembrane</keyword>
<keyword evidence="5" id="KW-1185">Reference proteome</keyword>
<evidence type="ECO:0000313" key="5">
    <source>
        <dbReference type="Proteomes" id="UP000182793"/>
    </source>
</evidence>
<evidence type="ECO:0000313" key="4">
    <source>
        <dbReference type="Proteomes" id="UP000029382"/>
    </source>
</evidence>
<name>A0A091BVZ2_STREI</name>
<dbReference type="AlphaFoldDB" id="A0A091BVZ2"/>
<evidence type="ECO:0000256" key="1">
    <source>
        <dbReference type="SAM" id="Phobius"/>
    </source>
</evidence>
<evidence type="ECO:0008006" key="6">
    <source>
        <dbReference type="Google" id="ProtNLM"/>
    </source>
</evidence>
<keyword evidence="1" id="KW-0472">Membrane</keyword>
<proteinExistence type="predicted"/>
<organism evidence="2 4">
    <name type="scientific">Streptococcus equinus JB1</name>
    <dbReference type="NCBI Taxonomy" id="1294274"/>
    <lineage>
        <taxon>Bacteria</taxon>
        <taxon>Bacillati</taxon>
        <taxon>Bacillota</taxon>
        <taxon>Bacilli</taxon>
        <taxon>Lactobacillales</taxon>
        <taxon>Streptococcaceae</taxon>
        <taxon>Streptococcus</taxon>
    </lineage>
</organism>
<sequence>MKRFSLYVRLLYGVTFLVTIFLVFLSPEKIAPHFNNGLLDGKGSGIDLFIYPFLTLILGEAGILWSKWYRKKTNLRSYPILLASEIKFIQILSLIVLIFILVILHQVF</sequence>
<keyword evidence="1" id="KW-1133">Transmembrane helix</keyword>
<dbReference type="Proteomes" id="UP000182793">
    <property type="component" value="Unassembled WGS sequence"/>
</dbReference>
<protein>
    <recommendedName>
        <fullName evidence="6">DUF1648 domain-containing protein</fullName>
    </recommendedName>
</protein>
<dbReference type="EMBL" id="AUZH01000019">
    <property type="protein sequence ID" value="KFN87917.1"/>
    <property type="molecule type" value="Genomic_DNA"/>
</dbReference>
<gene>
    <name evidence="2" type="ORF">H702_05755</name>
    <name evidence="3" type="ORF">SAMN02910290_01340</name>
</gene>
<accession>A0A091BVZ2</accession>
<reference evidence="2 4" key="1">
    <citation type="journal article" date="2014" name="Genome Announc.">
        <title>Draft Genome Sequences of Streptococcus bovis Strains ATCC 33317 and JB1.</title>
        <authorList>
            <person name="Benahmed F.H."/>
            <person name="Gopinath G.R."/>
            <person name="Harbottle H."/>
            <person name="Cotta M.A."/>
            <person name="Luo Y."/>
            <person name="Henderson C."/>
            <person name="Teri P."/>
            <person name="Soppet D."/>
            <person name="Rasmussen M."/>
            <person name="Whitehead T.R."/>
            <person name="Davidson M."/>
        </authorList>
    </citation>
    <scope>NUCLEOTIDE SEQUENCE [LARGE SCALE GENOMIC DNA]</scope>
    <source>
        <strain evidence="2 4">JB1</strain>
    </source>
</reference>
<evidence type="ECO:0000313" key="3">
    <source>
        <dbReference type="EMBL" id="SFL31744.1"/>
    </source>
</evidence>
<feature type="transmembrane region" description="Helical" evidence="1">
    <location>
        <begin position="46"/>
        <end position="65"/>
    </location>
</feature>
<comment type="caution">
    <text evidence="2">The sequence shown here is derived from an EMBL/GenBank/DDBJ whole genome shotgun (WGS) entry which is preliminary data.</text>
</comment>
<dbReference type="Proteomes" id="UP000029382">
    <property type="component" value="Unassembled WGS sequence"/>
</dbReference>
<reference evidence="3 5" key="2">
    <citation type="submission" date="2016-10" db="EMBL/GenBank/DDBJ databases">
        <authorList>
            <person name="Varghese N."/>
            <person name="Submissions S."/>
        </authorList>
    </citation>
    <scope>NUCLEOTIDE SEQUENCE [LARGE SCALE GENOMIC DNA]</scope>
    <source>
        <strain evidence="3 5">JB1</strain>
    </source>
</reference>